<accession>A0AAN8KP43</accession>
<reference evidence="1 2" key="1">
    <citation type="submission" date="2021-04" db="EMBL/GenBank/DDBJ databases">
        <authorList>
            <person name="De Guttry C."/>
            <person name="Zahm M."/>
            <person name="Klopp C."/>
            <person name="Cabau C."/>
            <person name="Louis A."/>
            <person name="Berthelot C."/>
            <person name="Parey E."/>
            <person name="Roest Crollius H."/>
            <person name="Montfort J."/>
            <person name="Robinson-Rechavi M."/>
            <person name="Bucao C."/>
            <person name="Bouchez O."/>
            <person name="Gislard M."/>
            <person name="Lluch J."/>
            <person name="Milhes M."/>
            <person name="Lampietro C."/>
            <person name="Lopez Roques C."/>
            <person name="Donnadieu C."/>
            <person name="Braasch I."/>
            <person name="Desvignes T."/>
            <person name="Postlethwait J."/>
            <person name="Bobe J."/>
            <person name="Wedekind C."/>
            <person name="Guiguen Y."/>
        </authorList>
    </citation>
    <scope>NUCLEOTIDE SEQUENCE [LARGE SCALE GENOMIC DNA]</scope>
    <source>
        <strain evidence="1">Cs_M1</strain>
        <tissue evidence="1">Blood</tissue>
    </source>
</reference>
<protein>
    <submittedName>
        <fullName evidence="1">Uncharacterized protein</fullName>
    </submittedName>
</protein>
<gene>
    <name evidence="1" type="ORF">J4Q44_G00394200</name>
</gene>
<name>A0AAN8KP43_9TELE</name>
<dbReference type="AlphaFoldDB" id="A0AAN8KP43"/>
<sequence>MERDLTLSNTIIQDTSITLYCLLLLLNRMVLSMGGGGERWDTIQEGMTTDIIGKVAPGRTFLVPGRTLLGSM</sequence>
<dbReference type="Proteomes" id="UP001356427">
    <property type="component" value="Unassembled WGS sequence"/>
</dbReference>
<organism evidence="1 2">
    <name type="scientific">Coregonus suidteri</name>
    <dbReference type="NCBI Taxonomy" id="861788"/>
    <lineage>
        <taxon>Eukaryota</taxon>
        <taxon>Metazoa</taxon>
        <taxon>Chordata</taxon>
        <taxon>Craniata</taxon>
        <taxon>Vertebrata</taxon>
        <taxon>Euteleostomi</taxon>
        <taxon>Actinopterygii</taxon>
        <taxon>Neopterygii</taxon>
        <taxon>Teleostei</taxon>
        <taxon>Protacanthopterygii</taxon>
        <taxon>Salmoniformes</taxon>
        <taxon>Salmonidae</taxon>
        <taxon>Coregoninae</taxon>
        <taxon>Coregonus</taxon>
    </lineage>
</organism>
<dbReference type="EMBL" id="JAGTTL010003425">
    <property type="protein sequence ID" value="KAK6269263.1"/>
    <property type="molecule type" value="Genomic_DNA"/>
</dbReference>
<evidence type="ECO:0000313" key="2">
    <source>
        <dbReference type="Proteomes" id="UP001356427"/>
    </source>
</evidence>
<proteinExistence type="predicted"/>
<comment type="caution">
    <text evidence="1">The sequence shown here is derived from an EMBL/GenBank/DDBJ whole genome shotgun (WGS) entry which is preliminary data.</text>
</comment>
<evidence type="ECO:0000313" key="1">
    <source>
        <dbReference type="EMBL" id="KAK6269263.1"/>
    </source>
</evidence>
<keyword evidence="2" id="KW-1185">Reference proteome</keyword>